<sequence length="250" mass="28660">MATLEDRLLGEKLDYYCSSSEDEGHQAGKRESHGEEDEEGDHQDPSLDLDEIYSVKTDKTGPKGVIEDFRRYKQLEKEKRHDNDREKAELAKKLSMVCNTQQQEEDDIDFENDPILKQLMQRRLEEMKGAAAVLPKFGKLYEIKSTEYLDTIDKENSNVTVIVHLYNNVKFCNARASGIPILSAEFTQRGLPALLLYRDGNVIGNFIRITDNLEDRFDAVDVENFLLEHAMLPTMDRTFADTLNSDSSDE</sequence>
<protein>
    <recommendedName>
        <fullName evidence="4">Phosducin domain-containing protein</fullName>
    </recommendedName>
</protein>
<dbReference type="OrthoDB" id="70588at2759"/>
<dbReference type="FunCoup" id="B3RV07">
    <property type="interactions" value="1951"/>
</dbReference>
<dbReference type="Proteomes" id="UP000009022">
    <property type="component" value="Unassembled WGS sequence"/>
</dbReference>
<dbReference type="InterPro" id="IPR024253">
    <property type="entry name" value="Phosducin_thioredoxin-like_dom"/>
</dbReference>
<dbReference type="RefSeq" id="XP_002111445.1">
    <property type="nucleotide sequence ID" value="XM_002111409.1"/>
</dbReference>
<keyword evidence="2" id="KW-0597">Phosphoprotein</keyword>
<dbReference type="CDD" id="cd02987">
    <property type="entry name" value="Phd_like_Phd"/>
    <property type="match status" value="1"/>
</dbReference>
<evidence type="ECO:0000313" key="5">
    <source>
        <dbReference type="EMBL" id="EDV25412.1"/>
    </source>
</evidence>
<dbReference type="HOGENOM" id="CLU_085598_0_0_1"/>
<keyword evidence="6" id="KW-1185">Reference proteome</keyword>
<dbReference type="InterPro" id="IPR023196">
    <property type="entry name" value="Phosducin_N_dom_sf"/>
</dbReference>
<dbReference type="OMA" id="GIIEMMP"/>
<dbReference type="PhylomeDB" id="B3RV07"/>
<feature type="region of interest" description="Disordered" evidence="3">
    <location>
        <begin position="15"/>
        <end position="63"/>
    </location>
</feature>
<dbReference type="EMBL" id="DS985244">
    <property type="protein sequence ID" value="EDV25412.1"/>
    <property type="molecule type" value="Genomic_DNA"/>
</dbReference>
<evidence type="ECO:0000259" key="4">
    <source>
        <dbReference type="Pfam" id="PF02114"/>
    </source>
</evidence>
<dbReference type="InterPro" id="IPR051499">
    <property type="entry name" value="Phosducin-like_reg"/>
</dbReference>
<dbReference type="PANTHER" id="PTHR46052">
    <property type="entry name" value="PHOSDUCIN-LIKE PROTEIN"/>
    <property type="match status" value="1"/>
</dbReference>
<evidence type="ECO:0000313" key="6">
    <source>
        <dbReference type="Proteomes" id="UP000009022"/>
    </source>
</evidence>
<dbReference type="InterPro" id="IPR036249">
    <property type="entry name" value="Thioredoxin-like_sf"/>
</dbReference>
<feature type="domain" description="Phosducin" evidence="4">
    <location>
        <begin position="166"/>
        <end position="236"/>
    </location>
</feature>
<evidence type="ECO:0000256" key="1">
    <source>
        <dbReference type="ARBA" id="ARBA00009686"/>
    </source>
</evidence>
<dbReference type="AlphaFoldDB" id="B3RV07"/>
<proteinExistence type="inferred from homology"/>
<feature type="compositionally biased region" description="Basic and acidic residues" evidence="3">
    <location>
        <begin position="22"/>
        <end position="33"/>
    </location>
</feature>
<dbReference type="InParanoid" id="B3RV07"/>
<name>B3RV07_TRIAD</name>
<reference evidence="5 6" key="1">
    <citation type="journal article" date="2008" name="Nature">
        <title>The Trichoplax genome and the nature of placozoans.</title>
        <authorList>
            <person name="Srivastava M."/>
            <person name="Begovic E."/>
            <person name="Chapman J."/>
            <person name="Putnam N.H."/>
            <person name="Hellsten U."/>
            <person name="Kawashima T."/>
            <person name="Kuo A."/>
            <person name="Mitros T."/>
            <person name="Salamov A."/>
            <person name="Carpenter M.L."/>
            <person name="Signorovitch A.Y."/>
            <person name="Moreno M.A."/>
            <person name="Kamm K."/>
            <person name="Grimwood J."/>
            <person name="Schmutz J."/>
            <person name="Shapiro H."/>
            <person name="Grigoriev I.V."/>
            <person name="Buss L.W."/>
            <person name="Schierwater B."/>
            <person name="Dellaporta S.L."/>
            <person name="Rokhsar D.S."/>
        </authorList>
    </citation>
    <scope>NUCLEOTIDE SEQUENCE [LARGE SCALE GENOMIC DNA]</scope>
    <source>
        <strain evidence="5 6">Grell-BS-1999</strain>
    </source>
</reference>
<evidence type="ECO:0000256" key="2">
    <source>
        <dbReference type="ARBA" id="ARBA00022553"/>
    </source>
</evidence>
<dbReference type="InterPro" id="IPR001200">
    <property type="entry name" value="Phosducin"/>
</dbReference>
<feature type="compositionally biased region" description="Acidic residues" evidence="3">
    <location>
        <begin position="34"/>
        <end position="51"/>
    </location>
</feature>
<dbReference type="CTD" id="6752658"/>
<gene>
    <name evidence="5" type="ORF">TRIADDRAFT_55484</name>
</gene>
<dbReference type="Pfam" id="PF02114">
    <property type="entry name" value="Phosducin"/>
    <property type="match status" value="2"/>
</dbReference>
<dbReference type="STRING" id="10228.B3RV07"/>
<comment type="similarity">
    <text evidence="1">Belongs to the phosducin family.</text>
</comment>
<dbReference type="Gene3D" id="1.10.168.10">
    <property type="entry name" value="Phosducin, domain 2"/>
    <property type="match status" value="1"/>
</dbReference>
<dbReference type="PANTHER" id="PTHR46052:SF1">
    <property type="entry name" value="PHOSDUCIN-LIKE PROTEIN"/>
    <property type="match status" value="1"/>
</dbReference>
<dbReference type="GeneID" id="6752658"/>
<evidence type="ECO:0000256" key="3">
    <source>
        <dbReference type="SAM" id="MobiDB-lite"/>
    </source>
</evidence>
<dbReference type="eggNOG" id="KOG3171">
    <property type="taxonomic scope" value="Eukaryota"/>
</dbReference>
<feature type="domain" description="Phosducin" evidence="4">
    <location>
        <begin position="48"/>
        <end position="107"/>
    </location>
</feature>
<dbReference type="SUPFAM" id="SSF52833">
    <property type="entry name" value="Thioredoxin-like"/>
    <property type="match status" value="1"/>
</dbReference>
<dbReference type="Gene3D" id="3.40.30.10">
    <property type="entry name" value="Glutaredoxin"/>
    <property type="match status" value="1"/>
</dbReference>
<dbReference type="GO" id="GO:0008277">
    <property type="term" value="P:regulation of G protein-coupled receptor signaling pathway"/>
    <property type="evidence" value="ECO:0007669"/>
    <property type="project" value="InterPro"/>
</dbReference>
<accession>B3RV07</accession>
<organism evidence="5 6">
    <name type="scientific">Trichoplax adhaerens</name>
    <name type="common">Trichoplax reptans</name>
    <dbReference type="NCBI Taxonomy" id="10228"/>
    <lineage>
        <taxon>Eukaryota</taxon>
        <taxon>Metazoa</taxon>
        <taxon>Placozoa</taxon>
        <taxon>Uniplacotomia</taxon>
        <taxon>Trichoplacea</taxon>
        <taxon>Trichoplacidae</taxon>
        <taxon>Trichoplax</taxon>
    </lineage>
</organism>
<dbReference type="KEGG" id="tad:TRIADDRAFT_55484"/>